<dbReference type="InterPro" id="IPR046357">
    <property type="entry name" value="PPIase_dom_sf"/>
</dbReference>
<dbReference type="InterPro" id="IPR050245">
    <property type="entry name" value="PrsA_foldase"/>
</dbReference>
<evidence type="ECO:0000256" key="2">
    <source>
        <dbReference type="ARBA" id="ARBA00013194"/>
    </source>
</evidence>
<organism evidence="8 9">
    <name type="scientific">Vasconcelosia minhoensis LEGE 07310</name>
    <dbReference type="NCBI Taxonomy" id="915328"/>
    <lineage>
        <taxon>Bacteria</taxon>
        <taxon>Bacillati</taxon>
        <taxon>Cyanobacteriota</taxon>
        <taxon>Cyanophyceae</taxon>
        <taxon>Nodosilineales</taxon>
        <taxon>Cymatolegaceae</taxon>
        <taxon>Vasconcelosia</taxon>
        <taxon>Vasconcelosia minhoensis</taxon>
    </lineage>
</organism>
<comment type="catalytic activity">
    <reaction evidence="1">
        <text>[protein]-peptidylproline (omega=180) = [protein]-peptidylproline (omega=0)</text>
        <dbReference type="Rhea" id="RHEA:16237"/>
        <dbReference type="Rhea" id="RHEA-COMP:10747"/>
        <dbReference type="Rhea" id="RHEA-COMP:10748"/>
        <dbReference type="ChEBI" id="CHEBI:83833"/>
        <dbReference type="ChEBI" id="CHEBI:83834"/>
        <dbReference type="EC" id="5.2.1.8"/>
    </reaction>
</comment>
<keyword evidence="5 6" id="KW-0413">Isomerase</keyword>
<comment type="caution">
    <text evidence="8">The sequence shown here is derived from an EMBL/GenBank/DDBJ whole genome shotgun (WGS) entry which is preliminary data.</text>
</comment>
<keyword evidence="9" id="KW-1185">Reference proteome</keyword>
<dbReference type="EC" id="5.2.1.8" evidence="2"/>
<keyword evidence="3" id="KW-0732">Signal</keyword>
<dbReference type="GO" id="GO:0003755">
    <property type="term" value="F:peptidyl-prolyl cis-trans isomerase activity"/>
    <property type="evidence" value="ECO:0007669"/>
    <property type="project" value="UniProtKB-KW"/>
</dbReference>
<protein>
    <recommendedName>
        <fullName evidence="2">peptidylprolyl isomerase</fullName>
        <ecNumber evidence="2">5.2.1.8</ecNumber>
    </recommendedName>
</protein>
<dbReference type="PANTHER" id="PTHR47245:SF1">
    <property type="entry name" value="FOLDASE PROTEIN PRSA"/>
    <property type="match status" value="1"/>
</dbReference>
<dbReference type="InterPro" id="IPR000297">
    <property type="entry name" value="PPIase_PpiC"/>
</dbReference>
<sequence length="250" mass="28652">MGPVLRIGQTQLDAPALLEKLTQYQMIPQLAQRLIIETAIAPVECDPEQVYRSFCQNHQLLTEADQQEWLQQQQLTLDQLLDQLVYEERLSHFKEENWGSQLESYFLQRKASLDRVLYSLIRTQDASLAQELYFRISDDGDSFAELARQYAEGQEAQTGGLIGPVELSVPHPVLAQMLSVSQPGQLWAPTPIGEWLVIARLEKFVPAQMDEATRQRLLDELFQEWLRQQLQETPMEVMTSTPDPSPMPVT</sequence>
<name>A0A8J7DLP4_9CYAN</name>
<dbReference type="PROSITE" id="PS50198">
    <property type="entry name" value="PPIC_PPIASE_2"/>
    <property type="match status" value="1"/>
</dbReference>
<evidence type="ECO:0000256" key="6">
    <source>
        <dbReference type="PROSITE-ProRule" id="PRU00278"/>
    </source>
</evidence>
<reference evidence="8" key="1">
    <citation type="submission" date="2020-10" db="EMBL/GenBank/DDBJ databases">
        <authorList>
            <person name="Castelo-Branco R."/>
            <person name="Eusebio N."/>
            <person name="Adriana R."/>
            <person name="Vieira A."/>
            <person name="Brugerolle De Fraissinette N."/>
            <person name="Rezende De Castro R."/>
            <person name="Schneider M.P."/>
            <person name="Vasconcelos V."/>
            <person name="Leao P.N."/>
        </authorList>
    </citation>
    <scope>NUCLEOTIDE SEQUENCE</scope>
    <source>
        <strain evidence="8">LEGE 07310</strain>
    </source>
</reference>
<dbReference type="EMBL" id="JADEXG010000016">
    <property type="protein sequence ID" value="MBE9077391.1"/>
    <property type="molecule type" value="Genomic_DNA"/>
</dbReference>
<evidence type="ECO:0000256" key="4">
    <source>
        <dbReference type="ARBA" id="ARBA00023110"/>
    </source>
</evidence>
<keyword evidence="4 6" id="KW-0697">Rotamase</keyword>
<dbReference type="Proteomes" id="UP000636505">
    <property type="component" value="Unassembled WGS sequence"/>
</dbReference>
<dbReference type="PANTHER" id="PTHR47245">
    <property type="entry name" value="PEPTIDYLPROLYL ISOMERASE"/>
    <property type="match status" value="1"/>
</dbReference>
<dbReference type="AlphaFoldDB" id="A0A8J7DLP4"/>
<feature type="domain" description="PpiC" evidence="7">
    <location>
        <begin position="111"/>
        <end position="203"/>
    </location>
</feature>
<evidence type="ECO:0000256" key="5">
    <source>
        <dbReference type="ARBA" id="ARBA00023235"/>
    </source>
</evidence>
<dbReference type="RefSeq" id="WP_193906101.1">
    <property type="nucleotide sequence ID" value="NZ_JADEXG010000016.1"/>
</dbReference>
<dbReference type="Pfam" id="PF00639">
    <property type="entry name" value="Rotamase"/>
    <property type="match status" value="1"/>
</dbReference>
<evidence type="ECO:0000313" key="8">
    <source>
        <dbReference type="EMBL" id="MBE9077391.1"/>
    </source>
</evidence>
<evidence type="ECO:0000256" key="3">
    <source>
        <dbReference type="ARBA" id="ARBA00022729"/>
    </source>
</evidence>
<proteinExistence type="predicted"/>
<evidence type="ECO:0000259" key="7">
    <source>
        <dbReference type="PROSITE" id="PS50198"/>
    </source>
</evidence>
<gene>
    <name evidence="8" type="ORF">IQ241_08785</name>
</gene>
<dbReference type="SUPFAM" id="SSF54534">
    <property type="entry name" value="FKBP-like"/>
    <property type="match status" value="1"/>
</dbReference>
<dbReference type="Gene3D" id="3.10.50.40">
    <property type="match status" value="1"/>
</dbReference>
<evidence type="ECO:0000256" key="1">
    <source>
        <dbReference type="ARBA" id="ARBA00000971"/>
    </source>
</evidence>
<accession>A0A8J7DLP4</accession>
<evidence type="ECO:0000313" key="9">
    <source>
        <dbReference type="Proteomes" id="UP000636505"/>
    </source>
</evidence>